<feature type="repeat" description="TPR" evidence="8">
    <location>
        <begin position="108"/>
        <end position="141"/>
    </location>
</feature>
<dbReference type="InterPro" id="IPR011990">
    <property type="entry name" value="TPR-like_helical_dom_sf"/>
</dbReference>
<dbReference type="PANTHER" id="PTHR44366">
    <property type="entry name" value="UDP-N-ACETYLGLUCOSAMINE--PEPTIDE N-ACETYLGLUCOSAMINYLTRANSFERASE 110 KDA SUBUNIT"/>
    <property type="match status" value="1"/>
</dbReference>
<evidence type="ECO:0000256" key="7">
    <source>
        <dbReference type="ARBA" id="ARBA00022803"/>
    </source>
</evidence>
<dbReference type="GO" id="GO:0006396">
    <property type="term" value="P:RNA processing"/>
    <property type="evidence" value="ECO:0007669"/>
    <property type="project" value="InterPro"/>
</dbReference>
<dbReference type="Pfam" id="PF13844">
    <property type="entry name" value="Glyco_transf_41"/>
    <property type="match status" value="2"/>
</dbReference>
<sequence length="1098" mass="125811">MSLDAVSVLLKQGIQLKELGNLDAAIHKFKQALELNSQEAEIYKRLAETYILIGKEEDGIEALHQALNLQPQFSSAYLGVGNALYTQSRFDLAIWAYTQALEIQPDFMEAYANLGSIYFQQERFEEAFLSYQKALHINPNHGLIYWMLGNLLSKQQKINQAIDYYQKAILFQPQQELYYLRLAEILLKIDQVNLAIDCYKKAIEINPQQAFAHQELDRLLQFKFQEEKDVQENSPGFYEGGVELASSGLATQLKYQSESNIKASLITSGSEQFLVENSLEKVRGNPEAEQYKNQAEILINQGLFDQALALCHRALKLQPDYLPAYLTLGNTLHFQGKIEAALRAYSLALELQPNFPEIHANIGTMLFKMQRWDQAIASYEKALDLNPNLAAVYWNLGKVFQTVGRVDESISAWQKALELQPNLVEAEFNFEFGNSLARRGLWEEAIQSYQRAIALKPNWAEIYSNMASVRSQQGQEKEAIQLYYKSIELNPDLPQPHLYLGHIFSNTQEAEKAIYHYQQAIKLKPDSMDSYANLANLYARIGRVEAAIQNFEQALAIQPNWAEIHCRLAHIRKHDQPAEAIINLEKAIELKPDFTEAYQQLCDLLSHSTNLAKAREMSDLYCQRCGDQVPILSAIAYIFAYSQSGACQQALDKLLELEKICYQAPDKINISEAIILYEILLFTLSHLRDSVEKNAQFYRLIAQQYYKYRFRDVSSPQYASVPSKTISKSLKIGFISKHFRRHSVGWCSEALIRELSLISPNIYLYVTGQLPIDEVTQRFEQIATQCYWPKAYPNGFASAEEISAEILKDQLDILVDLDSMTVPTNVQILYRRPAPVCVSWLGFDAPYISPDNYFFCDQYTHPQGIEKHYLEQLIRLPHTSVALEPFKSRPVDREAVRNSLNIQSDQMVYLCVAPGRKINQEMIEAQVKILKNVPQSVLLRKGQGDNNLIRELYHQVCEEYNVDKSRLIFIGLTKTEEEHRAIYYVADALLDSYPYNGGTHNLEALSANLPVVTRAGEQYLSRMGYSFLKAVNLDFGIAWSWEEYTELGIRLGLDKNLRHHIQSHLIQSQSPESLAPLWNPKKLAQEMYLIFETLYRHS</sequence>
<dbReference type="Proteomes" id="UP000184315">
    <property type="component" value="Unassembled WGS sequence"/>
</dbReference>
<feature type="repeat" description="TPR" evidence="8">
    <location>
        <begin position="288"/>
        <end position="321"/>
    </location>
</feature>
<dbReference type="InterPro" id="IPR003107">
    <property type="entry name" value="HAT"/>
</dbReference>
<dbReference type="EMBL" id="CZDF01000172">
    <property type="protein sequence ID" value="CUR34750.1"/>
    <property type="molecule type" value="Genomic_DNA"/>
</dbReference>
<evidence type="ECO:0000259" key="9">
    <source>
        <dbReference type="Pfam" id="PF13844"/>
    </source>
</evidence>
<dbReference type="InterPro" id="IPR019734">
    <property type="entry name" value="TPR_rpt"/>
</dbReference>
<evidence type="ECO:0000256" key="5">
    <source>
        <dbReference type="ARBA" id="ARBA00022679"/>
    </source>
</evidence>
<feature type="repeat" description="TPR" evidence="8">
    <location>
        <begin position="426"/>
        <end position="459"/>
    </location>
</feature>
<dbReference type="PROSITE" id="PS50293">
    <property type="entry name" value="TPR_REGION"/>
    <property type="match status" value="5"/>
</dbReference>
<dbReference type="SMART" id="SM00386">
    <property type="entry name" value="HAT"/>
    <property type="match status" value="4"/>
</dbReference>
<feature type="repeat" description="TPR" evidence="8">
    <location>
        <begin position="528"/>
        <end position="561"/>
    </location>
</feature>
<feature type="repeat" description="TPR" evidence="8">
    <location>
        <begin position="74"/>
        <end position="107"/>
    </location>
</feature>
<evidence type="ECO:0000313" key="10">
    <source>
        <dbReference type="EMBL" id="CUR34750.1"/>
    </source>
</evidence>
<feature type="repeat" description="TPR" evidence="8">
    <location>
        <begin position="6"/>
        <end position="39"/>
    </location>
</feature>
<keyword evidence="6" id="KW-0677">Repeat</keyword>
<feature type="repeat" description="TPR" evidence="8">
    <location>
        <begin position="176"/>
        <end position="209"/>
    </location>
</feature>
<proteinExistence type="inferred from homology"/>
<evidence type="ECO:0000256" key="2">
    <source>
        <dbReference type="ARBA" id="ARBA00005386"/>
    </source>
</evidence>
<feature type="repeat" description="TPR" evidence="8">
    <location>
        <begin position="390"/>
        <end position="423"/>
    </location>
</feature>
<dbReference type="UniPathway" id="UPA00378"/>
<dbReference type="SMART" id="SM00028">
    <property type="entry name" value="TPR"/>
    <property type="match status" value="15"/>
</dbReference>
<dbReference type="STRING" id="671072.PL9214650189"/>
<dbReference type="Pfam" id="PF13181">
    <property type="entry name" value="TPR_8"/>
    <property type="match status" value="2"/>
</dbReference>
<dbReference type="SUPFAM" id="SSF48452">
    <property type="entry name" value="TPR-like"/>
    <property type="match status" value="2"/>
</dbReference>
<dbReference type="PROSITE" id="PS50005">
    <property type="entry name" value="TPR"/>
    <property type="match status" value="14"/>
</dbReference>
<dbReference type="EC" id="2.4.1.255" evidence="3"/>
<accession>A0A1J1LR85</accession>
<dbReference type="AlphaFoldDB" id="A0A1J1LR85"/>
<dbReference type="RefSeq" id="WP_139295144.1">
    <property type="nucleotide sequence ID" value="NZ_LN889813.1"/>
</dbReference>
<feature type="repeat" description="TPR" evidence="8">
    <location>
        <begin position="494"/>
        <end position="527"/>
    </location>
</feature>
<dbReference type="Gene3D" id="1.25.40.10">
    <property type="entry name" value="Tetratricopeptide repeat domain"/>
    <property type="match status" value="6"/>
</dbReference>
<evidence type="ECO:0000256" key="1">
    <source>
        <dbReference type="ARBA" id="ARBA00004922"/>
    </source>
</evidence>
<dbReference type="InterPro" id="IPR029489">
    <property type="entry name" value="OGT/SEC/SPY_C"/>
</dbReference>
<evidence type="ECO:0000256" key="4">
    <source>
        <dbReference type="ARBA" id="ARBA00022676"/>
    </source>
</evidence>
<feature type="repeat" description="TPR" evidence="8">
    <location>
        <begin position="40"/>
        <end position="73"/>
    </location>
</feature>
<dbReference type="PANTHER" id="PTHR44366:SF1">
    <property type="entry name" value="UDP-N-ACETYLGLUCOSAMINE--PEPTIDE N-ACETYLGLUCOSAMINYLTRANSFERASE 110 KDA SUBUNIT"/>
    <property type="match status" value="1"/>
</dbReference>
<evidence type="ECO:0000256" key="8">
    <source>
        <dbReference type="PROSITE-ProRule" id="PRU00339"/>
    </source>
</evidence>
<name>A0A1J1LR85_9CYAN</name>
<keyword evidence="11" id="KW-1185">Reference proteome</keyword>
<dbReference type="Gene3D" id="3.40.50.2000">
    <property type="entry name" value="Glycogen Phosphorylase B"/>
    <property type="match status" value="1"/>
</dbReference>
<feature type="domain" description="O-GlcNAc transferase C-terminal" evidence="9">
    <location>
        <begin position="726"/>
        <end position="879"/>
    </location>
</feature>
<comment type="pathway">
    <text evidence="1">Protein modification; protein glycosylation.</text>
</comment>
<keyword evidence="5" id="KW-0808">Transferase</keyword>
<dbReference type="Gene3D" id="3.40.50.11380">
    <property type="match status" value="1"/>
</dbReference>
<dbReference type="SUPFAM" id="SSF53756">
    <property type="entry name" value="UDP-Glycosyltransferase/glycogen phosphorylase"/>
    <property type="match status" value="1"/>
</dbReference>
<dbReference type="Pfam" id="PF00515">
    <property type="entry name" value="TPR_1"/>
    <property type="match status" value="1"/>
</dbReference>
<evidence type="ECO:0000256" key="3">
    <source>
        <dbReference type="ARBA" id="ARBA00011970"/>
    </source>
</evidence>
<feature type="repeat" description="TPR" evidence="8">
    <location>
        <begin position="356"/>
        <end position="389"/>
    </location>
</feature>
<evidence type="ECO:0000256" key="6">
    <source>
        <dbReference type="ARBA" id="ARBA00022737"/>
    </source>
</evidence>
<keyword evidence="4" id="KW-0328">Glycosyltransferase</keyword>
<feature type="repeat" description="TPR" evidence="8">
    <location>
        <begin position="460"/>
        <end position="493"/>
    </location>
</feature>
<reference evidence="11" key="1">
    <citation type="submission" date="2015-10" db="EMBL/GenBank/DDBJ databases">
        <authorList>
            <person name="Regsiter A."/>
            <person name="william w."/>
        </authorList>
    </citation>
    <scope>NUCLEOTIDE SEQUENCE [LARGE SCALE GENOMIC DNA]</scope>
</reference>
<feature type="repeat" description="TPR" evidence="8">
    <location>
        <begin position="142"/>
        <end position="175"/>
    </location>
</feature>
<dbReference type="GO" id="GO:0006493">
    <property type="term" value="P:protein O-linked glycosylation"/>
    <property type="evidence" value="ECO:0007669"/>
    <property type="project" value="InterPro"/>
</dbReference>
<dbReference type="OrthoDB" id="146908at2"/>
<dbReference type="GO" id="GO:0097363">
    <property type="term" value="F:protein O-acetylglucosaminyltransferase activity"/>
    <property type="evidence" value="ECO:0007669"/>
    <property type="project" value="UniProtKB-EC"/>
</dbReference>
<evidence type="ECO:0000313" key="11">
    <source>
        <dbReference type="Proteomes" id="UP000184315"/>
    </source>
</evidence>
<dbReference type="Pfam" id="PF13414">
    <property type="entry name" value="TPR_11"/>
    <property type="match status" value="3"/>
</dbReference>
<protein>
    <recommendedName>
        <fullName evidence="3">protein O-GlcNAc transferase</fullName>
        <ecNumber evidence="3">2.4.1.255</ecNumber>
    </recommendedName>
</protein>
<dbReference type="InterPro" id="IPR037919">
    <property type="entry name" value="OGT"/>
</dbReference>
<gene>
    <name evidence="10" type="ORF">PL9214650189</name>
</gene>
<keyword evidence="7 8" id="KW-0802">TPR repeat</keyword>
<feature type="repeat" description="TPR" evidence="8">
    <location>
        <begin position="322"/>
        <end position="355"/>
    </location>
</feature>
<organism evidence="10 11">
    <name type="scientific">Planktothrix tepida PCC 9214</name>
    <dbReference type="NCBI Taxonomy" id="671072"/>
    <lineage>
        <taxon>Bacteria</taxon>
        <taxon>Bacillati</taxon>
        <taxon>Cyanobacteriota</taxon>
        <taxon>Cyanophyceae</taxon>
        <taxon>Oscillatoriophycideae</taxon>
        <taxon>Oscillatoriales</taxon>
        <taxon>Microcoleaceae</taxon>
        <taxon>Planktothrix</taxon>
    </lineage>
</organism>
<feature type="domain" description="O-GlcNAc transferase C-terminal" evidence="9">
    <location>
        <begin position="897"/>
        <end position="1086"/>
    </location>
</feature>
<comment type="similarity">
    <text evidence="2">Belongs to the glycosyltransferase 41 family. O-GlcNAc transferase subfamily.</text>
</comment>
<dbReference type="Pfam" id="PF14559">
    <property type="entry name" value="TPR_19"/>
    <property type="match status" value="2"/>
</dbReference>